<feature type="compositionally biased region" description="Acidic residues" evidence="5">
    <location>
        <begin position="911"/>
        <end position="921"/>
    </location>
</feature>
<feature type="region of interest" description="Disordered" evidence="5">
    <location>
        <begin position="364"/>
        <end position="401"/>
    </location>
</feature>
<proteinExistence type="predicted"/>
<reference evidence="8" key="1">
    <citation type="submission" date="2023-08" db="EMBL/GenBank/DDBJ databases">
        <authorList>
            <person name="Audoor S."/>
            <person name="Bilcke G."/>
        </authorList>
    </citation>
    <scope>NUCLEOTIDE SEQUENCE</scope>
</reference>
<evidence type="ECO:0000259" key="7">
    <source>
        <dbReference type="PROSITE" id="PS51382"/>
    </source>
</evidence>
<dbReference type="GO" id="GO:0022857">
    <property type="term" value="F:transmembrane transporter activity"/>
    <property type="evidence" value="ECO:0007669"/>
    <property type="project" value="InterPro"/>
</dbReference>
<dbReference type="Pfam" id="PF07690">
    <property type="entry name" value="MFS_1"/>
    <property type="match status" value="1"/>
</dbReference>
<feature type="transmembrane region" description="Helical" evidence="6">
    <location>
        <begin position="508"/>
        <end position="531"/>
    </location>
</feature>
<dbReference type="InterPro" id="IPR004331">
    <property type="entry name" value="SPX_dom"/>
</dbReference>
<dbReference type="InterPro" id="IPR051068">
    <property type="entry name" value="MFS_Domain-Containing_Protein"/>
</dbReference>
<feature type="transmembrane region" description="Helical" evidence="6">
    <location>
        <begin position="881"/>
        <end position="900"/>
    </location>
</feature>
<feature type="region of interest" description="Disordered" evidence="5">
    <location>
        <begin position="296"/>
        <end position="352"/>
    </location>
</feature>
<evidence type="ECO:0000256" key="4">
    <source>
        <dbReference type="ARBA" id="ARBA00023136"/>
    </source>
</evidence>
<feature type="compositionally biased region" description="Basic and acidic residues" evidence="5">
    <location>
        <begin position="922"/>
        <end position="935"/>
    </location>
</feature>
<organism evidence="8 9">
    <name type="scientific">Cylindrotheca closterium</name>
    <dbReference type="NCBI Taxonomy" id="2856"/>
    <lineage>
        <taxon>Eukaryota</taxon>
        <taxon>Sar</taxon>
        <taxon>Stramenopiles</taxon>
        <taxon>Ochrophyta</taxon>
        <taxon>Bacillariophyta</taxon>
        <taxon>Bacillariophyceae</taxon>
        <taxon>Bacillariophycidae</taxon>
        <taxon>Bacillariales</taxon>
        <taxon>Bacillariaceae</taxon>
        <taxon>Cylindrotheca</taxon>
    </lineage>
</organism>
<keyword evidence="4 6" id="KW-0472">Membrane</keyword>
<evidence type="ECO:0000256" key="6">
    <source>
        <dbReference type="SAM" id="Phobius"/>
    </source>
</evidence>
<dbReference type="AlphaFoldDB" id="A0AAD2G6Z7"/>
<keyword evidence="9" id="KW-1185">Reference proteome</keyword>
<keyword evidence="3 6" id="KW-1133">Transmembrane helix</keyword>
<dbReference type="EMBL" id="CAKOGP040002191">
    <property type="protein sequence ID" value="CAJ1964618.1"/>
    <property type="molecule type" value="Genomic_DNA"/>
</dbReference>
<dbReference type="SUPFAM" id="SSF103473">
    <property type="entry name" value="MFS general substrate transporter"/>
    <property type="match status" value="1"/>
</dbReference>
<gene>
    <name evidence="8" type="ORF">CYCCA115_LOCUS20719</name>
</gene>
<dbReference type="Proteomes" id="UP001295423">
    <property type="component" value="Unassembled WGS sequence"/>
</dbReference>
<evidence type="ECO:0000256" key="2">
    <source>
        <dbReference type="ARBA" id="ARBA00022692"/>
    </source>
</evidence>
<feature type="transmembrane region" description="Helical" evidence="6">
    <location>
        <begin position="754"/>
        <end position="773"/>
    </location>
</feature>
<dbReference type="PANTHER" id="PTHR23510">
    <property type="entry name" value="INNER MEMBRANE TRANSPORT PROTEIN YAJR"/>
    <property type="match status" value="1"/>
</dbReference>
<feature type="compositionally biased region" description="Low complexity" evidence="5">
    <location>
        <begin position="52"/>
        <end position="61"/>
    </location>
</feature>
<feature type="transmembrane region" description="Helical" evidence="6">
    <location>
        <begin position="640"/>
        <end position="657"/>
    </location>
</feature>
<feature type="region of interest" description="Disordered" evidence="5">
    <location>
        <begin position="40"/>
        <end position="74"/>
    </location>
</feature>
<feature type="compositionally biased region" description="Low complexity" evidence="5">
    <location>
        <begin position="315"/>
        <end position="333"/>
    </location>
</feature>
<feature type="transmembrane region" description="Helical" evidence="6">
    <location>
        <begin position="785"/>
        <end position="804"/>
    </location>
</feature>
<dbReference type="GO" id="GO:0016020">
    <property type="term" value="C:membrane"/>
    <property type="evidence" value="ECO:0007669"/>
    <property type="project" value="UniProtKB-SubCell"/>
</dbReference>
<evidence type="ECO:0000256" key="5">
    <source>
        <dbReference type="SAM" id="MobiDB-lite"/>
    </source>
</evidence>
<name>A0AAD2G6Z7_9STRA</name>
<comment type="caution">
    <text evidence="8">The sequence shown here is derived from an EMBL/GenBank/DDBJ whole genome shotgun (WGS) entry which is preliminary data.</text>
</comment>
<feature type="region of interest" description="Disordered" evidence="5">
    <location>
        <begin position="911"/>
        <end position="935"/>
    </location>
</feature>
<feature type="compositionally biased region" description="Low complexity" evidence="5">
    <location>
        <begin position="668"/>
        <end position="688"/>
    </location>
</feature>
<protein>
    <recommendedName>
        <fullName evidence="7">SPX domain-containing protein</fullName>
    </recommendedName>
</protein>
<dbReference type="Gene3D" id="1.20.1250.20">
    <property type="entry name" value="MFS general substrate transporter like domains"/>
    <property type="match status" value="1"/>
</dbReference>
<feature type="transmembrane region" description="Helical" evidence="6">
    <location>
        <begin position="563"/>
        <end position="581"/>
    </location>
</feature>
<feature type="compositionally biased region" description="Low complexity" evidence="5">
    <location>
        <begin position="386"/>
        <end position="401"/>
    </location>
</feature>
<dbReference type="PROSITE" id="PS51382">
    <property type="entry name" value="SPX"/>
    <property type="match status" value="1"/>
</dbReference>
<dbReference type="Pfam" id="PF03105">
    <property type="entry name" value="SPX"/>
    <property type="match status" value="1"/>
</dbReference>
<comment type="subcellular location">
    <subcellularLocation>
        <location evidence="1">Membrane</location>
        <topology evidence="1">Multi-pass membrane protein</topology>
    </subcellularLocation>
</comment>
<dbReference type="InterPro" id="IPR011701">
    <property type="entry name" value="MFS"/>
</dbReference>
<evidence type="ECO:0000313" key="9">
    <source>
        <dbReference type="Proteomes" id="UP001295423"/>
    </source>
</evidence>
<feature type="transmembrane region" description="Helical" evidence="6">
    <location>
        <begin position="602"/>
        <end position="620"/>
    </location>
</feature>
<feature type="transmembrane region" description="Helical" evidence="6">
    <location>
        <begin position="723"/>
        <end position="748"/>
    </location>
</feature>
<accession>A0AAD2G6Z7</accession>
<dbReference type="PANTHER" id="PTHR23510:SF64">
    <property type="entry name" value="INNER MEMBRANE TRANSPORT PROTEIN YAJR"/>
    <property type="match status" value="1"/>
</dbReference>
<feature type="domain" description="SPX" evidence="7">
    <location>
        <begin position="2"/>
        <end position="242"/>
    </location>
</feature>
<dbReference type="InterPro" id="IPR036259">
    <property type="entry name" value="MFS_trans_sf"/>
</dbReference>
<feature type="region of interest" description="Disordered" evidence="5">
    <location>
        <begin position="667"/>
        <end position="697"/>
    </location>
</feature>
<sequence>MVEFGKQLQTSIAKGKPQWSSYYIDYDKLKKLLKKSKVKDEDLENGGVSPKQQQQQQQQQQSRTPSSSNNHRRSLSDFSLFSASSATAAAENNNGNTTNSSHQFQHALDQEIEKVVMFLLHQQGTLAHDLLFLHEKRAKCQQQVQSIIMDHNKHQTLIMLDPLLHNGNDNEDNETRQQRQQQLEKIRASKSFLQQLHDDYRSNAQLVLDFISYVELNVTAVRKILKKHDKTHPQTKLSQSYIAKFNSQMDDTHLDQLYNYGGLTALIVTLKKAFLELHGMEMALVALQYNMGHLEEENDGGSSGSHDAALADTTSNADNSNNNNNKNNNNANKSNKKHANNNNNKNSHRRAQSDSIAMLGSILEEGGQQQKQGNSTRRSFRRESSARSLVSRSSNNNSNNHSNYNWLVRLCTVTQPHEPILSKIHAARNRLKKSTKYVQVVAAQSLIELDVQGGEDRHDSDGNIKVMTQSQQISSFLNLCSTFLYMTNYYIVAPTSGQYADKLGSSEAMAGIIIGMTPNAALVATVLYGWWSNYSYRNALIFASTCSLVGNVFYAMALHQNSMTYVMLGRFFNGFGSARSINRRFIADTFSRSERTSASANFVVAGGLGMAVGPAIAAILGKVEYPTASLLFTVETAPGWVMLVLWSIFFICFVAFFEEPDRSHIYGNNQHNKSNKSSSETETETVPNSEEEPLLKKSDSKAAAAAVKKEPPIYKNIPVMLTLFLYFVLKFALECLLSSSATVTSYYFHWNTQHTGAFLAFLGLLNFPANMFVARLSHNYQDRELIYGTLWLMLVSVLGIFVYNTDHYTSYQYMAFAILVFLSANCLEGPNMSLLSKVIPKAWAKGIFNSGFLATEAGTAARSIGDVLISAMATWAGLENLLNATFMPLLVSVLVAIGLVRSNFDSMVEVDEDDEEEEEEETNKHGNVEEKILVK</sequence>
<keyword evidence="2 6" id="KW-0812">Transmembrane</keyword>
<feature type="transmembrane region" description="Helical" evidence="6">
    <location>
        <begin position="538"/>
        <end position="557"/>
    </location>
</feature>
<evidence type="ECO:0000256" key="3">
    <source>
        <dbReference type="ARBA" id="ARBA00022989"/>
    </source>
</evidence>
<evidence type="ECO:0000313" key="8">
    <source>
        <dbReference type="EMBL" id="CAJ1964618.1"/>
    </source>
</evidence>
<feature type="transmembrane region" description="Helical" evidence="6">
    <location>
        <begin position="810"/>
        <end position="827"/>
    </location>
</feature>
<evidence type="ECO:0000256" key="1">
    <source>
        <dbReference type="ARBA" id="ARBA00004141"/>
    </source>
</evidence>